<organism evidence="2">
    <name type="scientific">marine metagenome</name>
    <dbReference type="NCBI Taxonomy" id="408172"/>
    <lineage>
        <taxon>unclassified sequences</taxon>
        <taxon>metagenomes</taxon>
        <taxon>ecological metagenomes</taxon>
    </lineage>
</organism>
<dbReference type="AlphaFoldDB" id="A0A383D7J4"/>
<protein>
    <submittedName>
        <fullName evidence="2">Uncharacterized protein</fullName>
    </submittedName>
</protein>
<proteinExistence type="predicted"/>
<keyword evidence="1" id="KW-0472">Membrane</keyword>
<evidence type="ECO:0000256" key="1">
    <source>
        <dbReference type="SAM" id="Phobius"/>
    </source>
</evidence>
<gene>
    <name evidence="2" type="ORF">METZ01_LOCUS492682</name>
</gene>
<evidence type="ECO:0000313" key="2">
    <source>
        <dbReference type="EMBL" id="SVE39828.1"/>
    </source>
</evidence>
<reference evidence="2" key="1">
    <citation type="submission" date="2018-05" db="EMBL/GenBank/DDBJ databases">
        <authorList>
            <person name="Lanie J.A."/>
            <person name="Ng W.-L."/>
            <person name="Kazmierczak K.M."/>
            <person name="Andrzejewski T.M."/>
            <person name="Davidsen T.M."/>
            <person name="Wayne K.J."/>
            <person name="Tettelin H."/>
            <person name="Glass J.I."/>
            <person name="Rusch D."/>
            <person name="Podicherti R."/>
            <person name="Tsui H.-C.T."/>
            <person name="Winkler M.E."/>
        </authorList>
    </citation>
    <scope>NUCLEOTIDE SEQUENCE</scope>
</reference>
<feature type="transmembrane region" description="Helical" evidence="1">
    <location>
        <begin position="17"/>
        <end position="36"/>
    </location>
</feature>
<sequence>MLTGPTRDVPMQIKPVLLIYALNYTGAMTILSTTIIEK</sequence>
<keyword evidence="1" id="KW-0812">Transmembrane</keyword>
<name>A0A383D7J4_9ZZZZ</name>
<accession>A0A383D7J4</accession>
<keyword evidence="1" id="KW-1133">Transmembrane helix</keyword>
<dbReference type="EMBL" id="UINC01214549">
    <property type="protein sequence ID" value="SVE39828.1"/>
    <property type="molecule type" value="Genomic_DNA"/>
</dbReference>